<dbReference type="Proteomes" id="UP000230551">
    <property type="component" value="Unassembled WGS sequence"/>
</dbReference>
<comment type="caution">
    <text evidence="1">The sequence shown here is derived from an EMBL/GenBank/DDBJ whole genome shotgun (WGS) entry which is preliminary data.</text>
</comment>
<sequence length="88" mass="9350">MTIDPAHGCGFPGHNLNPSAPSTEYTSWTNLSDLNRSRLLVRGYTSFNYTSFDLKALSDKNELLVAMLSDLPSMGGDGAAAMAPLKAG</sequence>
<gene>
    <name evidence="1" type="ORF">CQY22_016195</name>
</gene>
<reference evidence="1 2" key="1">
    <citation type="journal article" date="2017" name="Infect. Genet. Evol.">
        <title>The new phylogeny of the genus Mycobacterium: The old and the news.</title>
        <authorList>
            <person name="Tortoli E."/>
            <person name="Fedrizzi T."/>
            <person name="Meehan C.J."/>
            <person name="Trovato A."/>
            <person name="Grottola A."/>
            <person name="Giacobazzi E."/>
            <person name="Serpini G.F."/>
            <person name="Tagliazucchi S."/>
            <person name="Fabio A."/>
            <person name="Bettua C."/>
            <person name="Bertorelli R."/>
            <person name="Frascaro F."/>
            <person name="De Sanctis V."/>
            <person name="Pecorari M."/>
            <person name="Jousson O."/>
            <person name="Segata N."/>
            <person name="Cirillo D.M."/>
        </authorList>
    </citation>
    <scope>NUCLEOTIDE SEQUENCE [LARGE SCALE GENOMIC DNA]</scope>
    <source>
        <strain evidence="1 2">CIP1034565</strain>
    </source>
</reference>
<accession>A0A2G5P5D8</accession>
<dbReference type="EMBL" id="PDCN02000027">
    <property type="protein sequence ID" value="PIB73578.1"/>
    <property type="molecule type" value="Genomic_DNA"/>
</dbReference>
<protein>
    <submittedName>
        <fullName evidence="1">Uncharacterized protein</fullName>
    </submittedName>
</protein>
<keyword evidence="2" id="KW-1185">Reference proteome</keyword>
<dbReference type="STRING" id="85968.GCA_900073015_00836"/>
<dbReference type="AlphaFoldDB" id="A0A2G5P5D8"/>
<name>A0A2G5P5D8_9MYCO</name>
<organism evidence="1 2">
    <name type="scientific">Mycolicibacterium brumae</name>
    <dbReference type="NCBI Taxonomy" id="85968"/>
    <lineage>
        <taxon>Bacteria</taxon>
        <taxon>Bacillati</taxon>
        <taxon>Actinomycetota</taxon>
        <taxon>Actinomycetes</taxon>
        <taxon>Mycobacteriales</taxon>
        <taxon>Mycobacteriaceae</taxon>
        <taxon>Mycolicibacterium</taxon>
    </lineage>
</organism>
<evidence type="ECO:0000313" key="2">
    <source>
        <dbReference type="Proteomes" id="UP000230551"/>
    </source>
</evidence>
<evidence type="ECO:0000313" key="1">
    <source>
        <dbReference type="EMBL" id="PIB73578.1"/>
    </source>
</evidence>
<dbReference type="RefSeq" id="WP_099541409.1">
    <property type="nucleotide sequence ID" value="NZ_CP104302.1"/>
</dbReference>
<dbReference type="Gene3D" id="3.60.60.10">
    <property type="entry name" value="Penicillin V Acylase, Chain A"/>
    <property type="match status" value="1"/>
</dbReference>
<dbReference type="OrthoDB" id="9794717at2"/>
<proteinExistence type="predicted"/>